<evidence type="ECO:0000313" key="2">
    <source>
        <dbReference type="Proteomes" id="UP001597459"/>
    </source>
</evidence>
<protein>
    <submittedName>
        <fullName evidence="1">Uncharacterized protein</fullName>
    </submittedName>
</protein>
<name>A0ABW5NBZ1_9FLAO</name>
<keyword evidence="2" id="KW-1185">Reference proteome</keyword>
<gene>
    <name evidence="1" type="ORF">ACFSTE_16910</name>
</gene>
<sequence>MVIHSPGILLVTFYSETPFTNYNGQVVSKYKYLVEAYFIR</sequence>
<comment type="caution">
    <text evidence="1">The sequence shown here is derived from an EMBL/GenBank/DDBJ whole genome shotgun (WGS) entry which is preliminary data.</text>
</comment>
<dbReference type="EMBL" id="JBHULX010000039">
    <property type="protein sequence ID" value="MFD2592519.1"/>
    <property type="molecule type" value="Genomic_DNA"/>
</dbReference>
<accession>A0ABW5NBZ1</accession>
<dbReference type="Proteomes" id="UP001597459">
    <property type="component" value="Unassembled WGS sequence"/>
</dbReference>
<dbReference type="RefSeq" id="WP_378254555.1">
    <property type="nucleotide sequence ID" value="NZ_JBHSJV010000001.1"/>
</dbReference>
<proteinExistence type="predicted"/>
<reference evidence="2" key="1">
    <citation type="journal article" date="2019" name="Int. J. Syst. Evol. Microbiol.">
        <title>The Global Catalogue of Microorganisms (GCM) 10K type strain sequencing project: providing services to taxonomists for standard genome sequencing and annotation.</title>
        <authorList>
            <consortium name="The Broad Institute Genomics Platform"/>
            <consortium name="The Broad Institute Genome Sequencing Center for Infectious Disease"/>
            <person name="Wu L."/>
            <person name="Ma J."/>
        </authorList>
    </citation>
    <scope>NUCLEOTIDE SEQUENCE [LARGE SCALE GENOMIC DNA]</scope>
    <source>
        <strain evidence="2">KCTC 42423</strain>
    </source>
</reference>
<organism evidence="1 2">
    <name type="scientific">Aquimarina hainanensis</name>
    <dbReference type="NCBI Taxonomy" id="1578017"/>
    <lineage>
        <taxon>Bacteria</taxon>
        <taxon>Pseudomonadati</taxon>
        <taxon>Bacteroidota</taxon>
        <taxon>Flavobacteriia</taxon>
        <taxon>Flavobacteriales</taxon>
        <taxon>Flavobacteriaceae</taxon>
        <taxon>Aquimarina</taxon>
    </lineage>
</organism>
<evidence type="ECO:0000313" key="1">
    <source>
        <dbReference type="EMBL" id="MFD2592519.1"/>
    </source>
</evidence>